<keyword evidence="2" id="KW-1185">Reference proteome</keyword>
<reference evidence="1 2" key="1">
    <citation type="submission" date="2015-09" db="EMBL/GenBank/DDBJ databases">
        <title>Complete genome of Psychrobacter urativorans R10.10B.</title>
        <authorList>
            <person name="See-Too W.S."/>
            <person name="Chan K.G."/>
        </authorList>
    </citation>
    <scope>NUCLEOTIDE SEQUENCE [LARGE SCALE GENOMIC DNA]</scope>
    <source>
        <strain evidence="1 2">R10.10B</strain>
    </source>
</reference>
<dbReference type="Proteomes" id="UP000059847">
    <property type="component" value="Chromosome"/>
</dbReference>
<dbReference type="KEGG" id="pur:AOC03_01070"/>
<name>A0A0M4U590_9GAMM</name>
<dbReference type="OrthoDB" id="6657773at2"/>
<accession>A0A0M4U590</accession>
<dbReference type="RefSeq" id="WP_062533210.1">
    <property type="nucleotide sequence ID" value="NZ_CP012678.1"/>
</dbReference>
<organism evidence="1 2">
    <name type="scientific">Psychrobacter urativorans</name>
    <dbReference type="NCBI Taxonomy" id="45610"/>
    <lineage>
        <taxon>Bacteria</taxon>
        <taxon>Pseudomonadati</taxon>
        <taxon>Pseudomonadota</taxon>
        <taxon>Gammaproteobacteria</taxon>
        <taxon>Moraxellales</taxon>
        <taxon>Moraxellaceae</taxon>
        <taxon>Psychrobacter</taxon>
    </lineage>
</organism>
<evidence type="ECO:0000313" key="1">
    <source>
        <dbReference type="EMBL" id="ALF58814.1"/>
    </source>
</evidence>
<sequence length="170" mass="19340">MPLRPIDAIFVHPKRRLYVVYYRGVLWQLPRMSINNAAWQRRQPYTDSPSELHLSHCQLIHDAVLAKKLYTLNLPTSLHGSTLLQFESWWDTNGFSWIKDQPTPSQSPLNADGNGDSAVIEADDLNHNTMHKISAPQTNKSPTNDKETETIDIFTGMLADLADEVRQSNT</sequence>
<proteinExistence type="predicted"/>
<dbReference type="AlphaFoldDB" id="A0A0M4U590"/>
<protein>
    <submittedName>
        <fullName evidence="1">Uncharacterized protein</fullName>
    </submittedName>
</protein>
<gene>
    <name evidence="1" type="ORF">AOC03_01070</name>
</gene>
<dbReference type="EMBL" id="CP012678">
    <property type="protein sequence ID" value="ALF58814.1"/>
    <property type="molecule type" value="Genomic_DNA"/>
</dbReference>
<evidence type="ECO:0000313" key="2">
    <source>
        <dbReference type="Proteomes" id="UP000059847"/>
    </source>
</evidence>